<sequence length="204" mass="23237">MNQQLIDRTKAFSATIHALAQVQIIARNDSFNNEAIEDCLNTLVVTDPDKIADIYPNERMLKDGYHTLLKQLEDRKQKDIELTRYLVGILSLERKLSRSGSMSDMANRIDEINRQLAHFKITDEQVIANLSSIYTDLISNLGPKIVVAGNPNVINRPITMHRIRALLLSAIRNAVLWRQLGGKRRDLIFSRKSIIDAAKYNLNN</sequence>
<dbReference type="HAMAP" id="MF_00695">
    <property type="entry name" value="HflD_protein"/>
    <property type="match status" value="1"/>
</dbReference>
<keyword evidence="2 4" id="KW-0963">Cytoplasm</keyword>
<organism evidence="5 6">
    <name type="scientific">Parashewanella spongiae</name>
    <dbReference type="NCBI Taxonomy" id="342950"/>
    <lineage>
        <taxon>Bacteria</taxon>
        <taxon>Pseudomonadati</taxon>
        <taxon>Pseudomonadota</taxon>
        <taxon>Gammaproteobacteria</taxon>
        <taxon>Alteromonadales</taxon>
        <taxon>Shewanellaceae</taxon>
        <taxon>Parashewanella</taxon>
    </lineage>
</organism>
<dbReference type="OrthoDB" id="9788031at2"/>
<comment type="similarity">
    <text evidence="4">Belongs to the HflD family.</text>
</comment>
<dbReference type="InterPro" id="IPR035932">
    <property type="entry name" value="HflD-like_sf"/>
</dbReference>
<dbReference type="GO" id="GO:0005886">
    <property type="term" value="C:plasma membrane"/>
    <property type="evidence" value="ECO:0007669"/>
    <property type="project" value="UniProtKB-SubCell"/>
</dbReference>
<dbReference type="Gene3D" id="1.10.3890.10">
    <property type="entry name" value="HflD-like"/>
    <property type="match status" value="1"/>
</dbReference>
<dbReference type="GO" id="GO:0005737">
    <property type="term" value="C:cytoplasm"/>
    <property type="evidence" value="ECO:0007669"/>
    <property type="project" value="UniProtKB-SubCell"/>
</dbReference>
<comment type="subcellular location">
    <subcellularLocation>
        <location evidence="4">Cytoplasm</location>
    </subcellularLocation>
    <subcellularLocation>
        <location evidence="4">Cell membrane</location>
        <topology evidence="4">Peripheral membrane protein</topology>
        <orientation evidence="4">Cytoplasmic side</orientation>
    </subcellularLocation>
</comment>
<name>A0A3A6U3R5_9GAMM</name>
<evidence type="ECO:0000256" key="4">
    <source>
        <dbReference type="HAMAP-Rule" id="MF_00695"/>
    </source>
</evidence>
<dbReference type="Pfam" id="PF04356">
    <property type="entry name" value="DUF489"/>
    <property type="match status" value="1"/>
</dbReference>
<evidence type="ECO:0000313" key="5">
    <source>
        <dbReference type="EMBL" id="RJY18702.1"/>
    </source>
</evidence>
<evidence type="ECO:0000313" key="6">
    <source>
        <dbReference type="Proteomes" id="UP000273022"/>
    </source>
</evidence>
<evidence type="ECO:0000256" key="1">
    <source>
        <dbReference type="ARBA" id="ARBA00022475"/>
    </source>
</evidence>
<dbReference type="PANTHER" id="PTHR38100">
    <property type="entry name" value="HIGH FREQUENCY LYSOGENIZATION PROTEIN HFLD"/>
    <property type="match status" value="1"/>
</dbReference>
<evidence type="ECO:0000256" key="2">
    <source>
        <dbReference type="ARBA" id="ARBA00022490"/>
    </source>
</evidence>
<proteinExistence type="inferred from homology"/>
<comment type="caution">
    <text evidence="5">The sequence shown here is derived from an EMBL/GenBank/DDBJ whole genome shotgun (WGS) entry which is preliminary data.</text>
</comment>
<dbReference type="PANTHER" id="PTHR38100:SF1">
    <property type="entry name" value="HIGH FREQUENCY LYSOGENIZATION PROTEIN HFLD"/>
    <property type="match status" value="1"/>
</dbReference>
<gene>
    <name evidence="4 5" type="primary">hflD</name>
    <name evidence="5" type="ORF">D5R81_04200</name>
</gene>
<evidence type="ECO:0000256" key="3">
    <source>
        <dbReference type="ARBA" id="ARBA00023136"/>
    </source>
</evidence>
<dbReference type="NCBIfam" id="NF001246">
    <property type="entry name" value="PRK00218.1-2"/>
    <property type="match status" value="1"/>
</dbReference>
<dbReference type="AlphaFoldDB" id="A0A3A6U3R5"/>
<keyword evidence="1 4" id="KW-1003">Cell membrane</keyword>
<dbReference type="Proteomes" id="UP000273022">
    <property type="component" value="Unassembled WGS sequence"/>
</dbReference>
<dbReference type="EMBL" id="QYYH01000017">
    <property type="protein sequence ID" value="RJY18702.1"/>
    <property type="molecule type" value="Genomic_DNA"/>
</dbReference>
<protein>
    <recommendedName>
        <fullName evidence="4">High frequency lysogenization protein HflD homolog</fullName>
    </recommendedName>
</protein>
<dbReference type="InterPro" id="IPR007451">
    <property type="entry name" value="HflD"/>
</dbReference>
<reference evidence="5 6" key="1">
    <citation type="submission" date="2018-09" db="EMBL/GenBank/DDBJ databases">
        <title>Phylogeny of the Shewanellaceae, and recommendation for two new genera, Pseudoshewanella and Parashewanella.</title>
        <authorList>
            <person name="Wang G."/>
        </authorList>
    </citation>
    <scope>NUCLEOTIDE SEQUENCE [LARGE SCALE GENOMIC DNA]</scope>
    <source>
        <strain evidence="5 6">KCTC 22492</strain>
    </source>
</reference>
<keyword evidence="6" id="KW-1185">Reference proteome</keyword>
<dbReference type="RefSeq" id="WP_121852403.1">
    <property type="nucleotide sequence ID" value="NZ_CP037952.1"/>
</dbReference>
<accession>A0A3A6U3R5</accession>
<keyword evidence="3 4" id="KW-0472">Membrane</keyword>
<dbReference type="SUPFAM" id="SSF101322">
    <property type="entry name" value="YcfC-like"/>
    <property type="match status" value="1"/>
</dbReference>